<dbReference type="Gene3D" id="3.40.50.1000">
    <property type="entry name" value="HAD superfamily/HAD-like"/>
    <property type="match status" value="1"/>
</dbReference>
<dbReference type="FunCoup" id="A0A545AKD1">
    <property type="interactions" value="2"/>
</dbReference>
<accession>A0A545AKD1</accession>
<dbReference type="PANTHER" id="PTHR10000:SF8">
    <property type="entry name" value="HAD SUPERFAMILY HYDROLASE-LIKE, TYPE 3"/>
    <property type="match status" value="1"/>
</dbReference>
<dbReference type="InterPro" id="IPR006379">
    <property type="entry name" value="HAD-SF_hydro_IIB"/>
</dbReference>
<dbReference type="GO" id="GO:0005829">
    <property type="term" value="C:cytosol"/>
    <property type="evidence" value="ECO:0007669"/>
    <property type="project" value="TreeGrafter"/>
</dbReference>
<dbReference type="InterPro" id="IPR023214">
    <property type="entry name" value="HAD_sf"/>
</dbReference>
<dbReference type="AlphaFoldDB" id="A0A545AKD1"/>
<dbReference type="Gene3D" id="3.30.1240.10">
    <property type="match status" value="1"/>
</dbReference>
<organism evidence="1 2">
    <name type="scientific">Cryptosporangium phraense</name>
    <dbReference type="NCBI Taxonomy" id="2593070"/>
    <lineage>
        <taxon>Bacteria</taxon>
        <taxon>Bacillati</taxon>
        <taxon>Actinomycetota</taxon>
        <taxon>Actinomycetes</taxon>
        <taxon>Cryptosporangiales</taxon>
        <taxon>Cryptosporangiaceae</taxon>
        <taxon>Cryptosporangium</taxon>
    </lineage>
</organism>
<dbReference type="InParanoid" id="A0A545AKD1"/>
<dbReference type="InterPro" id="IPR000150">
    <property type="entry name" value="Cof"/>
</dbReference>
<dbReference type="SFLD" id="SFLDS00003">
    <property type="entry name" value="Haloacid_Dehalogenase"/>
    <property type="match status" value="1"/>
</dbReference>
<sequence>MRRVHCAAACKAGRVFVPKLVATDLDGTLLRSDLTVSERTLATFERLERSGITLVFVTGRPWRWMDPVLAQTGRRGRVVCANGAVVLDGASGQVLQNWTIPADTLRAVTESVRDTFPDAIFAVERGRRMLHEPEYPVRHDLGRRDENQVSYDELVAEPVEKLLIRAPSVEAAELWTRCTRVFDGRVTPTHSGFRGLIEVSAGGVTKATGLEWVAQRCGVDPQDIVAFGDMPNDIPMLTWAGRGVVVADAHPEAAAVAHTVTTGNDADGVATYLDALLDEVEATTPR</sequence>
<dbReference type="GO" id="GO:0000287">
    <property type="term" value="F:magnesium ion binding"/>
    <property type="evidence" value="ECO:0007669"/>
    <property type="project" value="TreeGrafter"/>
</dbReference>
<name>A0A545AKD1_9ACTN</name>
<dbReference type="SFLD" id="SFLDG01140">
    <property type="entry name" value="C2.B:_Phosphomannomutase_and_P"/>
    <property type="match status" value="1"/>
</dbReference>
<dbReference type="Pfam" id="PF08282">
    <property type="entry name" value="Hydrolase_3"/>
    <property type="match status" value="1"/>
</dbReference>
<reference evidence="1 2" key="1">
    <citation type="submission" date="2019-07" db="EMBL/GenBank/DDBJ databases">
        <title>Cryptosporangium phraense sp. nov., isolated from plant litter.</title>
        <authorList>
            <person name="Suriyachadkun C."/>
        </authorList>
    </citation>
    <scope>NUCLEOTIDE SEQUENCE [LARGE SCALE GENOMIC DNA]</scope>
    <source>
        <strain evidence="1 2">A-T 5661</strain>
    </source>
</reference>
<dbReference type="SUPFAM" id="SSF56784">
    <property type="entry name" value="HAD-like"/>
    <property type="match status" value="1"/>
</dbReference>
<dbReference type="OrthoDB" id="3180855at2"/>
<dbReference type="EMBL" id="VIRS01000022">
    <property type="protein sequence ID" value="TQS41782.1"/>
    <property type="molecule type" value="Genomic_DNA"/>
</dbReference>
<proteinExistence type="predicted"/>
<gene>
    <name evidence="1" type="ORF">FL583_27475</name>
</gene>
<dbReference type="NCBIfam" id="TIGR01484">
    <property type="entry name" value="HAD-SF-IIB"/>
    <property type="match status" value="1"/>
</dbReference>
<evidence type="ECO:0000313" key="2">
    <source>
        <dbReference type="Proteomes" id="UP000317982"/>
    </source>
</evidence>
<dbReference type="NCBIfam" id="TIGR00099">
    <property type="entry name" value="Cof-subfamily"/>
    <property type="match status" value="1"/>
</dbReference>
<dbReference type="Proteomes" id="UP000317982">
    <property type="component" value="Unassembled WGS sequence"/>
</dbReference>
<dbReference type="PANTHER" id="PTHR10000">
    <property type="entry name" value="PHOSPHOSERINE PHOSPHATASE"/>
    <property type="match status" value="1"/>
</dbReference>
<dbReference type="GO" id="GO:0016791">
    <property type="term" value="F:phosphatase activity"/>
    <property type="evidence" value="ECO:0007669"/>
    <property type="project" value="TreeGrafter"/>
</dbReference>
<dbReference type="InterPro" id="IPR036412">
    <property type="entry name" value="HAD-like_sf"/>
</dbReference>
<evidence type="ECO:0000313" key="1">
    <source>
        <dbReference type="EMBL" id="TQS41782.1"/>
    </source>
</evidence>
<keyword evidence="2" id="KW-1185">Reference proteome</keyword>
<comment type="caution">
    <text evidence="1">The sequence shown here is derived from an EMBL/GenBank/DDBJ whole genome shotgun (WGS) entry which is preliminary data.</text>
</comment>
<protein>
    <submittedName>
        <fullName evidence="1">HAD family phosphatase</fullName>
    </submittedName>
</protein>